<dbReference type="InterPro" id="IPR011889">
    <property type="entry name" value="Liste_lipo_26"/>
</dbReference>
<keyword evidence="3 6" id="KW-0732">Signal</keyword>
<sequence>MFKKIRQLSFLFMFAVLFCTMTMQVNAAGSAKMYCSKYGGHVYGVPKRKDGKPWYHFSVAGGGANKGSEAFCRDPQLHAASGQTVTVTKSTGYTWARKALTWYFLGGSRTTARRHACQSYIWAGGKKANMATGTEWAWDGIAKTQASGYVLIYTPHLSAQQGWFGYQAVEKPTTKHVEKEKKDKLSLDFDLQIDKIDASTGAHIDTGCFEVKFDGKALKGIKKTKNGIYTKRLTIKVPVVGKSKKVYYVTNWNVLSAAKKKEELKKGHYPNKAAAKKAAQSQAEENFNNNKKKAKNSKHTWTVTETNAPAGHFLADQKTKTVKTSANDKKVSFKFVDPQATAEISVKKTSKNERFSGLSLEGAVFGLYANDKILTSDTTYLKLNETVVGQNTLIETGKTGKDGKLKFKTKLYPGKYYIKELVAPKGFVKYPKKLTFTLSQHQKEVKKKLDSTINIPEDEISGRIAVEKTKGYGKNAEKGITFDIITQQNIKIKENDKETTYKSGSVVEKITTDANGKAISKYYPFGSYLVKQENTEGDSVKVPDWTVTISSGNKVTYSYAKNNVQLKIKKYVKEKGEKETPEANAVFTVLDTSKITKKDLEKLTTQKARQEYVAGSKAVLGTITTDANGEGTYIVTNENKELTYDKTYTLLQTAGDSRYSLADAADVIINSTLSEREYAFSFVDTNACVLLKYKLDARTGEKTPEKGAEFEITQVSSDNKDEAAEATTATDAPEEGTTVGASGETKGDTGETQPAFPMTVTTNEAGIVDLSILPAGTYNIHQTGGDEDYSYTDDITIRVDSDGKVYEGDSETATVSITRTDYSKGNGLSIKKNLVENPDKPDEKTAESGAIFTVIDAKDIEKSDLMKLVTLNLRKEYVSSLEESKILGTVTTDESGNGYLPLDENVGEFIVLQTEGQDGYSIADPVFSSDDAMKEETIKHGEQVNKMYSFTADDIKESRAKVSVMKQKKDDNADAVAEQDATFQVLDVATLMKAKGLTTVKALKEELAKLKTLSSYQQFVSGLPQNAIIGTLNTDAKGQDSVVLQMHTNAGEATKDNGNAEPEVEAPVDSDDEIETGEVNDDSDGSYEGNDTEKEPEDEKKDTVGEQSEENDDSNDDVTYWTAAAHKDGFVVIQTGGDVSYKALVPVWSGDMENTAGTDDTGAPETKYAFSGVDEKIHRRIKVTKKKRTGVVDGKEVTMPEGAAEFALYDASDLGEDAKPVCTLVTGTDGTATSPDLPIGSYILKQTKGADGFKFIDDQTINITEDTQETVEYEYLNEESWVNLKVTKVSAETNHPLGQALFELYKLSDVNTETGEPKAGAQVVRSLYTNNDGYASCQLPFGEYYLIEKTAPLGFLNKGKGVKVILNDEKAKADKDGNRSATLTYPDTPIYGEIKGEKQGEYLTGKDANGNFLYEKRGIEGAKYTLYAREDITDDAGNLIWAANQEISTATSDKNGTFQFTHDRKVATMSSDKEFWLGKYYFKETEAPYGFTLDTKEYDVTLTWDKSPQKTTVTDETITEDGNGIDGETFRTLGVNHILTTGEKLNPLIKNAKTITFTWEKQPADAVDVSVSKDDGKTPAKDVWLWSDGNGNYYISSGVTDAVINFNAMSNGMFMGCDQLTQINFDNINTSQMRNAQDMFNGCTSLTSLDVSSFNFAALLYADRMYYNCSGVQTIYSAGIKKIGDAEEVKMIPVSIVAKPLNTFCVADEKITNEDGTETANTNEQFTADDFTFEVHYIRSDGLAPEGIDDEVQVTKDDIESFNKTGPWSKSDKKVTITFKPTSKYYSIARTVTANIQVDGPEDYDGTIEIDEHPIVTTAVEETRQSLTIDLLKIDSETKQPISGALIGLYAANDILDVDGNVLFEKDQLIQSMESDEAEDSHAVEFSNLPSDAYIKNRGENMYYVKEISAPAGYKITDPDKCYYFKGSLGDDKVHCEILHTWAGDEMAADGDNDSTHYIMDSGKMENTPGGLGFMKIWDDHGNAAGKRPDKVTVSIYDSTLGKNAPPMETLTLTAENNWSATSDVLNQSTIKGMSDAEFKDRYTVTESYVDGYNHDQTKNAVLTKMNGRYVYKLDNVGDNDTYAEIQKVWNDQDDAEHKRPSEIKVQLYRDGVAYGEPVVLNEENQWRYTTRRGDSINNPQKLLAYNEKTGAKYKYTWKEQLTDVITDDPNTGYTISYATDEDAYLTTVTNTLQNGIMVVKDWDDNDNEADLRVDSVEVQLYRNGESMGEKYKYTLSDENDWQKYIPDVPVNDPDGNPYEYTWKEISKNWTVTDENASQVGYMPSYEEATMDGLPTTIITNKVYTRGSIKVYKDLDPDDVYFSHGNPKFTFHVKGKNWKGEDVDLTKTVEFTEEDLQKFKQEDHKDGDKIRKEAVFENVELGSYTVTESGTEGMYELDKIDTSGNNVTVSDDKKSAVVVIGKDKDGEIYSTGTVGFYNVSYKGSIKVIKYSDDAKEKPLKGVTFALYDNKGDKVAEKETDENGEVLFDKLHRATYILKETKTLPGYSLLKDSISITIPKTLTTAEAKAQKADLSKGKYNEADDTYDFYDLVYKVTDHAIPGVPMTGAFDNWQTYVPIVIAMGLLIGVGIYEIKKKKSPKTENEKK</sequence>
<dbReference type="Pfam" id="PF05738">
    <property type="entry name" value="Cna_B"/>
    <property type="match status" value="3"/>
</dbReference>
<keyword evidence="5" id="KW-0812">Transmembrane</keyword>
<feature type="compositionally biased region" description="Low complexity" evidence="4">
    <location>
        <begin position="725"/>
        <end position="738"/>
    </location>
</feature>
<dbReference type="RefSeq" id="WP_118485693.1">
    <property type="nucleotide sequence ID" value="NZ_QRQO01000006.1"/>
</dbReference>
<feature type="region of interest" description="Disordered" evidence="4">
    <location>
        <begin position="717"/>
        <end position="754"/>
    </location>
</feature>
<dbReference type="InterPro" id="IPR041033">
    <property type="entry name" value="SpaA_PFL_dom_1"/>
</dbReference>
<evidence type="ECO:0000256" key="1">
    <source>
        <dbReference type="ARBA" id="ARBA00007257"/>
    </source>
</evidence>
<feature type="domain" description="SpaA-like prealbumin fold" evidence="8">
    <location>
        <begin position="1204"/>
        <end position="1273"/>
    </location>
</feature>
<dbReference type="Pfam" id="PF17802">
    <property type="entry name" value="SpaA"/>
    <property type="match status" value="6"/>
</dbReference>
<keyword evidence="2" id="KW-0964">Secreted</keyword>
<feature type="domain" description="SpaA-like prealbumin fold" evidence="8">
    <location>
        <begin position="1283"/>
        <end position="1370"/>
    </location>
</feature>
<gene>
    <name evidence="9" type="ORF">DWZ29_03620</name>
</gene>
<feature type="domain" description="SpaA-like prealbumin fold" evidence="8">
    <location>
        <begin position="344"/>
        <end position="447"/>
    </location>
</feature>
<feature type="compositionally biased region" description="Acidic residues" evidence="4">
    <location>
        <begin position="1107"/>
        <end position="1116"/>
    </location>
</feature>
<comment type="caution">
    <text evidence="9">The sequence shown here is derived from an EMBL/GenBank/DDBJ whole genome shotgun (WGS) entry which is preliminary data.</text>
</comment>
<feature type="compositionally biased region" description="Basic and acidic residues" evidence="4">
    <location>
        <begin position="1091"/>
        <end position="1104"/>
    </location>
</feature>
<evidence type="ECO:0000259" key="7">
    <source>
        <dbReference type="Pfam" id="PF05738"/>
    </source>
</evidence>
<feature type="signal peptide" evidence="6">
    <location>
        <begin position="1"/>
        <end position="27"/>
    </location>
</feature>
<feature type="domain" description="SpaA-like prealbumin fold" evidence="8">
    <location>
        <begin position="1417"/>
        <end position="1516"/>
    </location>
</feature>
<feature type="domain" description="CNA-B" evidence="7">
    <location>
        <begin position="1976"/>
        <end position="2057"/>
    </location>
</feature>
<keyword evidence="5" id="KW-1133">Transmembrane helix</keyword>
<evidence type="ECO:0000256" key="2">
    <source>
        <dbReference type="ARBA" id="ARBA00022525"/>
    </source>
</evidence>
<dbReference type="EMBL" id="QRQO01000006">
    <property type="protein sequence ID" value="RHN16207.1"/>
    <property type="molecule type" value="Genomic_DNA"/>
</dbReference>
<dbReference type="NCBIfam" id="TIGR02167">
    <property type="entry name" value="Liste_lipo_26"/>
    <property type="match status" value="1"/>
</dbReference>
<evidence type="ECO:0000256" key="3">
    <source>
        <dbReference type="ARBA" id="ARBA00022729"/>
    </source>
</evidence>
<dbReference type="Proteomes" id="UP000283700">
    <property type="component" value="Unassembled WGS sequence"/>
</dbReference>
<dbReference type="Gene3D" id="2.60.40.10">
    <property type="entry name" value="Immunoglobulins"/>
    <property type="match status" value="7"/>
</dbReference>
<dbReference type="PANTHER" id="PTHR36108:SF13">
    <property type="entry name" value="COLOSSIN-B-RELATED"/>
    <property type="match status" value="1"/>
</dbReference>
<dbReference type="Pfam" id="PF03382">
    <property type="entry name" value="DUF285"/>
    <property type="match status" value="1"/>
</dbReference>
<evidence type="ECO:0000256" key="6">
    <source>
        <dbReference type="SAM" id="SignalP"/>
    </source>
</evidence>
<evidence type="ECO:0000256" key="5">
    <source>
        <dbReference type="SAM" id="Phobius"/>
    </source>
</evidence>
<dbReference type="CDD" id="cd00222">
    <property type="entry name" value="CollagenBindB"/>
    <property type="match status" value="3"/>
</dbReference>
<feature type="domain" description="SpaA-like prealbumin fold" evidence="8">
    <location>
        <begin position="1829"/>
        <end position="1918"/>
    </location>
</feature>
<feature type="region of interest" description="Disordered" evidence="4">
    <location>
        <begin position="268"/>
        <end position="298"/>
    </location>
</feature>
<feature type="region of interest" description="Disordered" evidence="4">
    <location>
        <begin position="1051"/>
        <end position="1116"/>
    </location>
</feature>
<dbReference type="SUPFAM" id="SSF49478">
    <property type="entry name" value="Cna protein B-type domain"/>
    <property type="match status" value="4"/>
</dbReference>
<feature type="transmembrane region" description="Helical" evidence="5">
    <location>
        <begin position="2571"/>
        <end position="2590"/>
    </location>
</feature>
<reference evidence="9 10" key="1">
    <citation type="submission" date="2018-08" db="EMBL/GenBank/DDBJ databases">
        <title>A genome reference for cultivated species of the human gut microbiota.</title>
        <authorList>
            <person name="Zou Y."/>
            <person name="Xue W."/>
            <person name="Luo G."/>
        </authorList>
    </citation>
    <scope>NUCLEOTIDE SEQUENCE [LARGE SCALE GENOMIC DNA]</scope>
    <source>
        <strain evidence="9 10">AF31-17AC</strain>
    </source>
</reference>
<protein>
    <submittedName>
        <fullName evidence="9">Cna B-type domain-containing protein</fullName>
    </submittedName>
</protein>
<feature type="chain" id="PRO_5019501159" evidence="6">
    <location>
        <begin position="28"/>
        <end position="2605"/>
    </location>
</feature>
<proteinExistence type="inferred from homology"/>
<feature type="compositionally biased region" description="Acidic residues" evidence="4">
    <location>
        <begin position="1062"/>
        <end position="1085"/>
    </location>
</feature>
<comment type="similarity">
    <text evidence="1">Belongs to the serine-aspartate repeat-containing protein (SDr) family.</text>
</comment>
<evidence type="ECO:0000313" key="9">
    <source>
        <dbReference type="EMBL" id="RHN16207.1"/>
    </source>
</evidence>
<evidence type="ECO:0000259" key="8">
    <source>
        <dbReference type="Pfam" id="PF17802"/>
    </source>
</evidence>
<evidence type="ECO:0000313" key="10">
    <source>
        <dbReference type="Proteomes" id="UP000283700"/>
    </source>
</evidence>
<feature type="domain" description="CNA-B" evidence="7">
    <location>
        <begin position="2197"/>
        <end position="2268"/>
    </location>
</feature>
<dbReference type="InterPro" id="IPR008454">
    <property type="entry name" value="Collagen-bd_Cna-like_B-typ_dom"/>
</dbReference>
<accession>A0A415UDX2</accession>
<dbReference type="InterPro" id="IPR005046">
    <property type="entry name" value="DUF285"/>
</dbReference>
<dbReference type="Gene3D" id="2.60.40.1140">
    <property type="entry name" value="Collagen-binding surface protein Cna, B-type domain"/>
    <property type="match status" value="3"/>
</dbReference>
<evidence type="ECO:0000256" key="4">
    <source>
        <dbReference type="SAM" id="MobiDB-lite"/>
    </source>
</evidence>
<feature type="domain" description="CNA-B" evidence="7">
    <location>
        <begin position="2085"/>
        <end position="2192"/>
    </location>
</feature>
<dbReference type="InterPro" id="IPR013783">
    <property type="entry name" value="Ig-like_fold"/>
</dbReference>
<name>A0A415UDX2_9FIRM</name>
<feature type="domain" description="SpaA-like prealbumin fold" evidence="8">
    <location>
        <begin position="2443"/>
        <end position="2527"/>
    </location>
</feature>
<dbReference type="PANTHER" id="PTHR36108">
    <property type="entry name" value="COLOSSIN-B-RELATED"/>
    <property type="match status" value="1"/>
</dbReference>
<organism evidence="9 10">
    <name type="scientific">Anaerobutyricum hallii</name>
    <dbReference type="NCBI Taxonomy" id="39488"/>
    <lineage>
        <taxon>Bacteria</taxon>
        <taxon>Bacillati</taxon>
        <taxon>Bacillota</taxon>
        <taxon>Clostridia</taxon>
        <taxon>Lachnospirales</taxon>
        <taxon>Lachnospiraceae</taxon>
        <taxon>Anaerobutyricum</taxon>
    </lineage>
</organism>
<keyword evidence="5" id="KW-0472">Membrane</keyword>